<accession>A0A835CAT4</accession>
<dbReference type="AlphaFoldDB" id="A0A835CAT4"/>
<protein>
    <submittedName>
        <fullName evidence="3">QWRF motif-containing protein 7</fullName>
    </submittedName>
</protein>
<keyword evidence="4" id="KW-1185">Reference proteome</keyword>
<dbReference type="GO" id="GO:0008017">
    <property type="term" value="F:microtubule binding"/>
    <property type="evidence" value="ECO:0007669"/>
    <property type="project" value="TreeGrafter"/>
</dbReference>
<name>A0A835CAT4_9FABA</name>
<dbReference type="InterPro" id="IPR007573">
    <property type="entry name" value="QWRF"/>
</dbReference>
<feature type="compositionally biased region" description="Low complexity" evidence="2">
    <location>
        <begin position="11"/>
        <end position="28"/>
    </location>
</feature>
<dbReference type="Pfam" id="PF04484">
    <property type="entry name" value="QWRF"/>
    <property type="match status" value="1"/>
</dbReference>
<dbReference type="OrthoDB" id="663033at2759"/>
<dbReference type="GO" id="GO:0005737">
    <property type="term" value="C:cytoplasm"/>
    <property type="evidence" value="ECO:0007669"/>
    <property type="project" value="TreeGrafter"/>
</dbReference>
<comment type="caution">
    <text evidence="3">The sequence shown here is derived from an EMBL/GenBank/DDBJ whole genome shotgun (WGS) entry which is preliminary data.</text>
</comment>
<gene>
    <name evidence="3" type="ORF">G2W53_011213</name>
</gene>
<evidence type="ECO:0000256" key="1">
    <source>
        <dbReference type="ARBA" id="ARBA00010016"/>
    </source>
</evidence>
<dbReference type="GO" id="GO:0051225">
    <property type="term" value="P:spindle assembly"/>
    <property type="evidence" value="ECO:0007669"/>
    <property type="project" value="TreeGrafter"/>
</dbReference>
<evidence type="ECO:0000256" key="2">
    <source>
        <dbReference type="SAM" id="MobiDB-lite"/>
    </source>
</evidence>
<evidence type="ECO:0000313" key="4">
    <source>
        <dbReference type="Proteomes" id="UP000634136"/>
    </source>
</evidence>
<proteinExistence type="inferred from homology"/>
<comment type="similarity">
    <text evidence="1">Belongs to the QWRF family.</text>
</comment>
<feature type="region of interest" description="Disordered" evidence="2">
    <location>
        <begin position="1"/>
        <end position="94"/>
    </location>
</feature>
<dbReference type="EMBL" id="JAAIUW010000004">
    <property type="protein sequence ID" value="KAF7836354.1"/>
    <property type="molecule type" value="Genomic_DNA"/>
</dbReference>
<sequence>MEKENNGGALSGRRNLSSLRSTSPSPRLCRSKSGGNLASMTATTPENNTSRRFGSSQRFATSNSNHNHNNNNNRSKSTSRTRRTQKNEENLLISSAAKTKSLEISTSRDINGFGKFLQRGVSPDTGIGASKKAATLKSPSAWALSPGRFLGSPAVSESPGKTKSGGGGVGKVLKYFRQKKVSSVQEEEYHRYRILHNRLLQWRFVNAKAHAAMANVKKAVEINIFSVWLKVLFLRKMIVEKKMEMQKLKQRIKLYQILIPQLCLLNEWPKLEKKNEEYVKRMARKLSALSICLPLHDLKADEESVYKAMKTATQVMESIHLLITKYQTQVERILYQVTELTTISKQQEEYFQELHRIIPTIASSLENEKSIMVHLLQTKMELKRGHHFWIAQTCRSAGFRLVQSNAILSICIISSFTDVHPAPAFLSNMSLIPSLLLILDLTQSTMLFPSPNSASTDRFPLKISINTTP</sequence>
<dbReference type="Proteomes" id="UP000634136">
    <property type="component" value="Unassembled WGS sequence"/>
</dbReference>
<feature type="compositionally biased region" description="Polar residues" evidence="2">
    <location>
        <begin position="33"/>
        <end position="60"/>
    </location>
</feature>
<dbReference type="PANTHER" id="PTHR31807">
    <property type="entry name" value="AUGMIN FAMILY MEMBER"/>
    <property type="match status" value="1"/>
</dbReference>
<dbReference type="GO" id="GO:0005880">
    <property type="term" value="C:nuclear microtubule"/>
    <property type="evidence" value="ECO:0007669"/>
    <property type="project" value="TreeGrafter"/>
</dbReference>
<dbReference type="PANTHER" id="PTHR31807:SF27">
    <property type="entry name" value="QWRF MOTIF-CONTAINING PROTEIN 7"/>
    <property type="match status" value="1"/>
</dbReference>
<organism evidence="3 4">
    <name type="scientific">Senna tora</name>
    <dbReference type="NCBI Taxonomy" id="362788"/>
    <lineage>
        <taxon>Eukaryota</taxon>
        <taxon>Viridiplantae</taxon>
        <taxon>Streptophyta</taxon>
        <taxon>Embryophyta</taxon>
        <taxon>Tracheophyta</taxon>
        <taxon>Spermatophyta</taxon>
        <taxon>Magnoliopsida</taxon>
        <taxon>eudicotyledons</taxon>
        <taxon>Gunneridae</taxon>
        <taxon>Pentapetalae</taxon>
        <taxon>rosids</taxon>
        <taxon>fabids</taxon>
        <taxon>Fabales</taxon>
        <taxon>Fabaceae</taxon>
        <taxon>Caesalpinioideae</taxon>
        <taxon>Cassia clade</taxon>
        <taxon>Senna</taxon>
    </lineage>
</organism>
<reference evidence="3" key="1">
    <citation type="submission" date="2020-09" db="EMBL/GenBank/DDBJ databases">
        <title>Genome-Enabled Discovery of Anthraquinone Biosynthesis in Senna tora.</title>
        <authorList>
            <person name="Kang S.-H."/>
            <person name="Pandey R.P."/>
            <person name="Lee C.-M."/>
            <person name="Sim J.-S."/>
            <person name="Jeong J.-T."/>
            <person name="Choi B.-S."/>
            <person name="Jung M."/>
            <person name="Ginzburg D."/>
            <person name="Zhao K."/>
            <person name="Won S.Y."/>
            <person name="Oh T.-J."/>
            <person name="Yu Y."/>
            <person name="Kim N.-H."/>
            <person name="Lee O.R."/>
            <person name="Lee T.-H."/>
            <person name="Bashyal P."/>
            <person name="Kim T.-S."/>
            <person name="Lee W.-H."/>
            <person name="Kawkins C."/>
            <person name="Kim C.-K."/>
            <person name="Kim J.S."/>
            <person name="Ahn B.O."/>
            <person name="Rhee S.Y."/>
            <person name="Sohng J.K."/>
        </authorList>
    </citation>
    <scope>NUCLEOTIDE SEQUENCE</scope>
    <source>
        <tissue evidence="3">Leaf</tissue>
    </source>
</reference>
<evidence type="ECO:0000313" key="3">
    <source>
        <dbReference type="EMBL" id="KAF7836354.1"/>
    </source>
</evidence>
<feature type="compositionally biased region" description="Low complexity" evidence="2">
    <location>
        <begin position="61"/>
        <end position="76"/>
    </location>
</feature>